<organism evidence="2">
    <name type="scientific">Myoviridae sp. ctCo31</name>
    <dbReference type="NCBI Taxonomy" id="2825053"/>
    <lineage>
        <taxon>Viruses</taxon>
        <taxon>Duplodnaviria</taxon>
        <taxon>Heunggongvirae</taxon>
        <taxon>Uroviricota</taxon>
        <taxon>Caudoviricetes</taxon>
    </lineage>
</organism>
<keyword evidence="1" id="KW-0472">Membrane</keyword>
<keyword evidence="1" id="KW-0812">Transmembrane</keyword>
<dbReference type="EMBL" id="BK016109">
    <property type="protein sequence ID" value="DAF95738.1"/>
    <property type="molecule type" value="Genomic_DNA"/>
</dbReference>
<feature type="transmembrane region" description="Helical" evidence="1">
    <location>
        <begin position="13"/>
        <end position="34"/>
    </location>
</feature>
<protein>
    <submittedName>
        <fullName evidence="2">Uncharacterized protein</fullName>
    </submittedName>
</protein>
<evidence type="ECO:0000313" key="2">
    <source>
        <dbReference type="EMBL" id="DAF95738.1"/>
    </source>
</evidence>
<reference evidence="2" key="1">
    <citation type="journal article" date="2021" name="Proc. Natl. Acad. Sci. U.S.A.">
        <title>A Catalog of Tens of Thousands of Viruses from Human Metagenomes Reveals Hidden Associations with Chronic Diseases.</title>
        <authorList>
            <person name="Tisza M.J."/>
            <person name="Buck C.B."/>
        </authorList>
    </citation>
    <scope>NUCLEOTIDE SEQUENCE</scope>
    <source>
        <strain evidence="2">CtCo31</strain>
    </source>
</reference>
<proteinExistence type="predicted"/>
<name>A0A8S5UMU7_9CAUD</name>
<sequence length="38" mass="4334">MILLTFITKSIDWILNVIIKLGVIAFMILGILYLTQVI</sequence>
<evidence type="ECO:0000256" key="1">
    <source>
        <dbReference type="SAM" id="Phobius"/>
    </source>
</evidence>
<keyword evidence="1" id="KW-1133">Transmembrane helix</keyword>
<accession>A0A8S5UMU7</accession>